<dbReference type="Gene3D" id="3.30.70.270">
    <property type="match status" value="1"/>
</dbReference>
<dbReference type="RefSeq" id="WP_116014098.1">
    <property type="nucleotide sequence ID" value="NZ_QUOT01000001.1"/>
</dbReference>
<dbReference type="EC" id="2.7.7.65" evidence="2"/>
<dbReference type="NCBIfam" id="TIGR00254">
    <property type="entry name" value="GGDEF"/>
    <property type="match status" value="1"/>
</dbReference>
<dbReference type="FunFam" id="3.30.70.270:FF:000001">
    <property type="entry name" value="Diguanylate cyclase domain protein"/>
    <property type="match status" value="1"/>
</dbReference>
<keyword evidence="4" id="KW-0175">Coiled coil</keyword>
<comment type="catalytic activity">
    <reaction evidence="3">
        <text>2 GTP = 3',3'-c-di-GMP + 2 diphosphate</text>
        <dbReference type="Rhea" id="RHEA:24898"/>
        <dbReference type="ChEBI" id="CHEBI:33019"/>
        <dbReference type="ChEBI" id="CHEBI:37565"/>
        <dbReference type="ChEBI" id="CHEBI:58805"/>
        <dbReference type="EC" id="2.7.7.65"/>
    </reaction>
</comment>
<keyword evidence="5" id="KW-0472">Membrane</keyword>
<dbReference type="CDD" id="cd01949">
    <property type="entry name" value="GGDEF"/>
    <property type="match status" value="1"/>
</dbReference>
<comment type="caution">
    <text evidence="7">The sequence shown here is derived from an EMBL/GenBank/DDBJ whole genome shotgun (WGS) entry which is preliminary data.</text>
</comment>
<evidence type="ECO:0000256" key="5">
    <source>
        <dbReference type="SAM" id="Phobius"/>
    </source>
</evidence>
<comment type="cofactor">
    <cofactor evidence="1">
        <name>Mg(2+)</name>
        <dbReference type="ChEBI" id="CHEBI:18420"/>
    </cofactor>
</comment>
<organism evidence="7 8">
    <name type="scientific">Thalassotalea euphylliae</name>
    <dbReference type="NCBI Taxonomy" id="1655234"/>
    <lineage>
        <taxon>Bacteria</taxon>
        <taxon>Pseudomonadati</taxon>
        <taxon>Pseudomonadota</taxon>
        <taxon>Gammaproteobacteria</taxon>
        <taxon>Alteromonadales</taxon>
        <taxon>Colwelliaceae</taxon>
        <taxon>Thalassotalea</taxon>
    </lineage>
</organism>
<evidence type="ECO:0000259" key="6">
    <source>
        <dbReference type="PROSITE" id="PS50887"/>
    </source>
</evidence>
<feature type="domain" description="GGDEF" evidence="6">
    <location>
        <begin position="448"/>
        <end position="581"/>
    </location>
</feature>
<evidence type="ECO:0000256" key="3">
    <source>
        <dbReference type="ARBA" id="ARBA00034247"/>
    </source>
</evidence>
<dbReference type="GO" id="GO:0005886">
    <property type="term" value="C:plasma membrane"/>
    <property type="evidence" value="ECO:0007669"/>
    <property type="project" value="TreeGrafter"/>
</dbReference>
<dbReference type="GO" id="GO:0052621">
    <property type="term" value="F:diguanylate cyclase activity"/>
    <property type="evidence" value="ECO:0007669"/>
    <property type="project" value="UniProtKB-EC"/>
</dbReference>
<dbReference type="SMART" id="SM00267">
    <property type="entry name" value="GGDEF"/>
    <property type="match status" value="1"/>
</dbReference>
<dbReference type="GO" id="GO:1902201">
    <property type="term" value="P:negative regulation of bacterial-type flagellum-dependent cell motility"/>
    <property type="evidence" value="ECO:0007669"/>
    <property type="project" value="TreeGrafter"/>
</dbReference>
<evidence type="ECO:0000256" key="1">
    <source>
        <dbReference type="ARBA" id="ARBA00001946"/>
    </source>
</evidence>
<dbReference type="SUPFAM" id="SSF55073">
    <property type="entry name" value="Nucleotide cyclase"/>
    <property type="match status" value="1"/>
</dbReference>
<dbReference type="InterPro" id="IPR011990">
    <property type="entry name" value="TPR-like_helical_dom_sf"/>
</dbReference>
<dbReference type="InterPro" id="IPR029787">
    <property type="entry name" value="Nucleotide_cyclase"/>
</dbReference>
<dbReference type="Gene3D" id="1.25.40.10">
    <property type="entry name" value="Tetratricopeptide repeat domain"/>
    <property type="match status" value="1"/>
</dbReference>
<dbReference type="Proteomes" id="UP000256899">
    <property type="component" value="Unassembled WGS sequence"/>
</dbReference>
<dbReference type="Pfam" id="PF00990">
    <property type="entry name" value="GGDEF"/>
    <property type="match status" value="1"/>
</dbReference>
<sequence>MILFKILAFISLFTVSTVWGKTPEINALLAQAENVRQENPKKFNETINLLESKALSFSHEQRMNYYVLKAYKLTIMGNYAEAEQLLDTVSKNSSNNELILRATYGLISVYLAKKDWTNGFLFVEKTLQQIKQVNNNPHTIYGLLTVIVFYNQIQQFELSLSYIKTLNTEQLTLKNKCFVEQLRLEASQNKNFSSVIQIFQMEETIKTCEQANWPVAAAVVRAYLAKNHLENGSPQKAILSLTPFIGDVLATKFSLAIIDFYNTLAKAYYQLGKADKSSHYADLAVENITHNNTKQTVDAYHQKYQLEYDAKNFEKALDYYIKYAEADKAYLNDITARNVAFQLAQHQAIQQKNQIELLNNQNELLNNRNELLRVEQSLARTEAENTKLIASLLMAIIALLAFFGYRSWRTQRRLKTLAEFDYLTKVYNRGHFMTLAEETLKLATKAKQTVTCIIFDLDKFKMINDRYGHSAGDLALKAAASAAHSCVRDNDIFARLGGEEFVILLPGCDTSAACYVAEKCMRAFEAIDTSDSGHEFSVTASFGITTSKISGMAIDDLIADADKALYQAKNNGRNQYRIYEP</sequence>
<evidence type="ECO:0000256" key="4">
    <source>
        <dbReference type="SAM" id="Coils"/>
    </source>
</evidence>
<keyword evidence="8" id="KW-1185">Reference proteome</keyword>
<keyword evidence="5" id="KW-0812">Transmembrane</keyword>
<gene>
    <name evidence="7" type="ORF">DXX94_04365</name>
</gene>
<dbReference type="SUPFAM" id="SSF48452">
    <property type="entry name" value="TPR-like"/>
    <property type="match status" value="1"/>
</dbReference>
<reference evidence="8" key="1">
    <citation type="submission" date="2018-08" db="EMBL/GenBank/DDBJ databases">
        <title>Thalassotalea euphylliae genome.</title>
        <authorList>
            <person name="Summers S."/>
            <person name="Rice S.A."/>
            <person name="Freckelton M.L."/>
            <person name="Nedved B.T."/>
            <person name="Hadfield M.G."/>
        </authorList>
    </citation>
    <scope>NUCLEOTIDE SEQUENCE [LARGE SCALE GENOMIC DNA]</scope>
    <source>
        <strain evidence="8">H3</strain>
    </source>
</reference>
<dbReference type="InterPro" id="IPR050469">
    <property type="entry name" value="Diguanylate_Cyclase"/>
</dbReference>
<dbReference type="AlphaFoldDB" id="A0A3E0TZZ6"/>
<dbReference type="InterPro" id="IPR000160">
    <property type="entry name" value="GGDEF_dom"/>
</dbReference>
<evidence type="ECO:0000313" key="8">
    <source>
        <dbReference type="Proteomes" id="UP000256899"/>
    </source>
</evidence>
<dbReference type="GO" id="GO:0043709">
    <property type="term" value="P:cell adhesion involved in single-species biofilm formation"/>
    <property type="evidence" value="ECO:0007669"/>
    <property type="project" value="TreeGrafter"/>
</dbReference>
<dbReference type="PROSITE" id="PS50887">
    <property type="entry name" value="GGDEF"/>
    <property type="match status" value="1"/>
</dbReference>
<dbReference type="InterPro" id="IPR043128">
    <property type="entry name" value="Rev_trsase/Diguanyl_cyclase"/>
</dbReference>
<feature type="transmembrane region" description="Helical" evidence="5">
    <location>
        <begin position="388"/>
        <end position="405"/>
    </location>
</feature>
<dbReference type="EMBL" id="QUOT01000001">
    <property type="protein sequence ID" value="REL30000.1"/>
    <property type="molecule type" value="Genomic_DNA"/>
</dbReference>
<dbReference type="PANTHER" id="PTHR45138">
    <property type="entry name" value="REGULATORY COMPONENTS OF SENSORY TRANSDUCTION SYSTEM"/>
    <property type="match status" value="1"/>
</dbReference>
<evidence type="ECO:0000256" key="2">
    <source>
        <dbReference type="ARBA" id="ARBA00012528"/>
    </source>
</evidence>
<feature type="coiled-coil region" evidence="4">
    <location>
        <begin position="341"/>
        <end position="384"/>
    </location>
</feature>
<accession>A0A3E0TZZ6</accession>
<dbReference type="PANTHER" id="PTHR45138:SF9">
    <property type="entry name" value="DIGUANYLATE CYCLASE DGCM-RELATED"/>
    <property type="match status" value="1"/>
</dbReference>
<protein>
    <recommendedName>
        <fullName evidence="2">diguanylate cyclase</fullName>
        <ecNumber evidence="2">2.7.7.65</ecNumber>
    </recommendedName>
</protein>
<evidence type="ECO:0000313" key="7">
    <source>
        <dbReference type="EMBL" id="REL30000.1"/>
    </source>
</evidence>
<proteinExistence type="predicted"/>
<name>A0A3E0TZZ6_9GAMM</name>
<keyword evidence="5" id="KW-1133">Transmembrane helix</keyword>